<keyword evidence="3" id="KW-0741">SOS mutagenesis</keyword>
<comment type="caution">
    <text evidence="7">The sequence shown here is derived from an EMBL/GenBank/DDBJ whole genome shotgun (WGS) entry which is preliminary data.</text>
</comment>
<evidence type="ECO:0000259" key="6">
    <source>
        <dbReference type="PROSITE" id="PS50173"/>
    </source>
</evidence>
<accession>A0A8K2A7Y2</accession>
<dbReference type="GO" id="GO:0003887">
    <property type="term" value="F:DNA-directed DNA polymerase activity"/>
    <property type="evidence" value="ECO:0007669"/>
    <property type="project" value="UniProtKB-EC"/>
</dbReference>
<keyword evidence="5" id="KW-0742">SOS response</keyword>
<dbReference type="Gene3D" id="3.40.1170.60">
    <property type="match status" value="1"/>
</dbReference>
<dbReference type="EC" id="2.7.7.7" evidence="7"/>
<dbReference type="InterPro" id="IPR001126">
    <property type="entry name" value="UmuC"/>
</dbReference>
<evidence type="ECO:0000256" key="3">
    <source>
        <dbReference type="ARBA" id="ARBA00023199"/>
    </source>
</evidence>
<dbReference type="Proteomes" id="UP000607397">
    <property type="component" value="Unassembled WGS sequence"/>
</dbReference>
<proteinExistence type="inferred from homology"/>
<feature type="domain" description="UmuC" evidence="6">
    <location>
        <begin position="2"/>
        <end position="183"/>
    </location>
</feature>
<dbReference type="InterPro" id="IPR050116">
    <property type="entry name" value="DNA_polymerase-Y"/>
</dbReference>
<evidence type="ECO:0000313" key="7">
    <source>
        <dbReference type="EMBL" id="NCJ07386.1"/>
    </source>
</evidence>
<keyword evidence="7" id="KW-0808">Transferase</keyword>
<evidence type="ECO:0000256" key="4">
    <source>
        <dbReference type="ARBA" id="ARBA00023204"/>
    </source>
</evidence>
<dbReference type="PANTHER" id="PTHR11076:SF34">
    <property type="entry name" value="PROTEIN UMUC"/>
    <property type="match status" value="1"/>
</dbReference>
<dbReference type="Gene3D" id="3.30.70.270">
    <property type="match status" value="1"/>
</dbReference>
<dbReference type="InterPro" id="IPR043502">
    <property type="entry name" value="DNA/RNA_pol_sf"/>
</dbReference>
<dbReference type="AlphaFoldDB" id="A0A8K2A7Y2"/>
<dbReference type="Pfam" id="PF00817">
    <property type="entry name" value="IMS"/>
    <property type="match status" value="1"/>
</dbReference>
<keyword evidence="2" id="KW-0227">DNA damage</keyword>
<dbReference type="PROSITE" id="PS50173">
    <property type="entry name" value="UMUC"/>
    <property type="match status" value="1"/>
</dbReference>
<dbReference type="CDD" id="cd01700">
    <property type="entry name" value="PolY_Pol_V_umuC"/>
    <property type="match status" value="1"/>
</dbReference>
<dbReference type="SUPFAM" id="SSF56672">
    <property type="entry name" value="DNA/RNA polymerases"/>
    <property type="match status" value="1"/>
</dbReference>
<dbReference type="GO" id="GO:0042276">
    <property type="term" value="P:error-prone translesion synthesis"/>
    <property type="evidence" value="ECO:0007669"/>
    <property type="project" value="TreeGrafter"/>
</dbReference>
<dbReference type="Gene3D" id="3.30.1490.100">
    <property type="entry name" value="DNA polymerase, Y-family, little finger domain"/>
    <property type="match status" value="1"/>
</dbReference>
<evidence type="ECO:0000256" key="1">
    <source>
        <dbReference type="ARBA" id="ARBA00010945"/>
    </source>
</evidence>
<evidence type="ECO:0000256" key="5">
    <source>
        <dbReference type="ARBA" id="ARBA00023236"/>
    </source>
</evidence>
<dbReference type="GO" id="GO:0005829">
    <property type="term" value="C:cytosol"/>
    <property type="evidence" value="ECO:0007669"/>
    <property type="project" value="TreeGrafter"/>
</dbReference>
<evidence type="ECO:0000313" key="8">
    <source>
        <dbReference type="Proteomes" id="UP000607397"/>
    </source>
</evidence>
<dbReference type="InterPro" id="IPR017961">
    <property type="entry name" value="DNA_pol_Y-fam_little_finger"/>
</dbReference>
<reference evidence="7" key="1">
    <citation type="submission" date="2019-12" db="EMBL/GenBank/DDBJ databases">
        <title>High-Quality draft genome sequences of three cyanobacteria isolated from the limestone walls of the Old Cathedral of Coimbra.</title>
        <authorList>
            <person name="Tiago I."/>
            <person name="Soares F."/>
            <person name="Portugal A."/>
        </authorList>
    </citation>
    <scope>NUCLEOTIDE SEQUENCE [LARGE SCALE GENOMIC DNA]</scope>
    <source>
        <strain evidence="7">C</strain>
    </source>
</reference>
<dbReference type="InterPro" id="IPR036775">
    <property type="entry name" value="DNA_pol_Y-fam_lit_finger_sf"/>
</dbReference>
<keyword evidence="4" id="KW-0234">DNA repair</keyword>
<dbReference type="Pfam" id="PF11799">
    <property type="entry name" value="IMS_C"/>
    <property type="match status" value="1"/>
</dbReference>
<protein>
    <submittedName>
        <fullName evidence="7">Translesion error-prone DNA polymerase V subunit UmuC</fullName>
        <ecNumber evidence="7">2.7.7.7</ecNumber>
    </submittedName>
</protein>
<dbReference type="GO" id="GO:0009432">
    <property type="term" value="P:SOS response"/>
    <property type="evidence" value="ECO:0007669"/>
    <property type="project" value="UniProtKB-KW"/>
</dbReference>
<dbReference type="PANTHER" id="PTHR11076">
    <property type="entry name" value="DNA REPAIR POLYMERASE UMUC / TRANSFERASE FAMILY MEMBER"/>
    <property type="match status" value="1"/>
</dbReference>
<dbReference type="EMBL" id="WVIC01000025">
    <property type="protein sequence ID" value="NCJ07386.1"/>
    <property type="molecule type" value="Genomic_DNA"/>
</dbReference>
<dbReference type="GO" id="GO:0006281">
    <property type="term" value="P:DNA repair"/>
    <property type="evidence" value="ECO:0007669"/>
    <property type="project" value="UniProtKB-KW"/>
</dbReference>
<sequence length="428" mass="46735">MFALCDCNSFYASCEQVFAPGLSGQPVVVLSNNDGCVVARSTAAKGLGIGMGVPYFQIRDLVQEHQVKVFSSNYELYGDMSQRVMEILSQFAPAVETYSIDEAFLDFSGWRWEQSEALGHQLRQIVKQWTGIPVSIGIAPTKTLAKVANRVAKGSTGGVYALKEEAIAQLLATLSVDEVWGIGRHHAKSLQAQGVTTALELQQVQPQWVRQKYNVVMERLVWELRGVSCLPLELSPGSRHSITVSRSFGRPVTTCAELGAAIATYTSRAAEKLRQQQLSAGAMQVFVSTGRFATPCYRQSQTVTLPSATNHTATLIQQSLAATQRLYRPGYAFKKAGVILLDLVAAAKPQLSLLHPETGGRSEALMSVMDAINRRYGAGTLQYAVCGKPSGWQTKSEQRSPCYTTQWSQLPVVLAESPPQSKRPYAQP</sequence>
<gene>
    <name evidence="7" type="primary">umuC</name>
    <name evidence="7" type="ORF">GS597_12885</name>
</gene>
<keyword evidence="7" id="KW-0548">Nucleotidyltransferase</keyword>
<dbReference type="GO" id="GO:0003684">
    <property type="term" value="F:damaged DNA binding"/>
    <property type="evidence" value="ECO:0007669"/>
    <property type="project" value="InterPro"/>
</dbReference>
<organism evidence="7 8">
    <name type="scientific">Petrachloros mirabilis ULC683</name>
    <dbReference type="NCBI Taxonomy" id="2781853"/>
    <lineage>
        <taxon>Bacteria</taxon>
        <taxon>Bacillati</taxon>
        <taxon>Cyanobacteriota</taxon>
        <taxon>Cyanophyceae</taxon>
        <taxon>Synechococcales</taxon>
        <taxon>Petrachlorosaceae</taxon>
        <taxon>Petrachloros</taxon>
        <taxon>Petrachloros mirabilis</taxon>
    </lineage>
</organism>
<dbReference type="Pfam" id="PF13438">
    <property type="entry name" value="DUF4113"/>
    <property type="match status" value="1"/>
</dbReference>
<dbReference type="NCBIfam" id="NF002955">
    <property type="entry name" value="PRK03609.1"/>
    <property type="match status" value="1"/>
</dbReference>
<name>A0A8K2A7Y2_9CYAN</name>
<dbReference type="InterPro" id="IPR025188">
    <property type="entry name" value="DUF4113"/>
</dbReference>
<dbReference type="InterPro" id="IPR043128">
    <property type="entry name" value="Rev_trsase/Diguanyl_cyclase"/>
</dbReference>
<dbReference type="Gene3D" id="1.10.150.20">
    <property type="entry name" value="5' to 3' exonuclease, C-terminal subdomain"/>
    <property type="match status" value="1"/>
</dbReference>
<evidence type="ECO:0000256" key="2">
    <source>
        <dbReference type="ARBA" id="ARBA00022763"/>
    </source>
</evidence>
<keyword evidence="8" id="KW-1185">Reference proteome</keyword>
<comment type="similarity">
    <text evidence="1">Belongs to the DNA polymerase type-Y family.</text>
</comment>